<dbReference type="InterPro" id="IPR044005">
    <property type="entry name" value="DZR_2"/>
</dbReference>
<evidence type="ECO:0000259" key="2">
    <source>
        <dbReference type="Pfam" id="PF18912"/>
    </source>
</evidence>
<evidence type="ECO:0000313" key="4">
    <source>
        <dbReference type="Proteomes" id="UP000032748"/>
    </source>
</evidence>
<dbReference type="InterPro" id="IPR051910">
    <property type="entry name" value="ComF/GntX_DNA_util-trans"/>
</dbReference>
<dbReference type="PANTHER" id="PTHR47505">
    <property type="entry name" value="DNA UTILIZATION PROTEIN YHGH"/>
    <property type="match status" value="1"/>
</dbReference>
<dbReference type="Gene3D" id="3.40.50.2020">
    <property type="match status" value="1"/>
</dbReference>
<comment type="similarity">
    <text evidence="1">Belongs to the ComF/GntX family.</text>
</comment>
<dbReference type="RefSeq" id="WP_045880987.1">
    <property type="nucleotide sequence ID" value="NZ_CP011110.1"/>
</dbReference>
<dbReference type="OrthoDB" id="9793412at2"/>
<dbReference type="EMBL" id="CP011110">
    <property type="protein sequence ID" value="AKA22019.1"/>
    <property type="molecule type" value="Genomic_DNA"/>
</dbReference>
<evidence type="ECO:0000256" key="1">
    <source>
        <dbReference type="ARBA" id="ARBA00008007"/>
    </source>
</evidence>
<dbReference type="KEGG" id="pcz:PCL1606_05640"/>
<sequence>MHCQPHYQGQVYIWLKNKQTCLLCDESTDTPQPICTACETELPWLGAHCQVCALPLPAAGLTCGQCLKQPPAFAQVIAPWRYGFPVDSLVSRFKHNGKWPFGRLLAELLAQSLQHRFAEDLPRPDALLPVPLARQRLRQRGYNQAAMLARWLGETLDIPCDDASLQRIQDTPPQQGLDARARQRNLRQAFALAPGAPVRGRHLALVDDVFTTGATSRALAQLLRQAGARRVDVYCLARTPKPGEPDGT</sequence>
<dbReference type="Pfam" id="PF18912">
    <property type="entry name" value="DZR_2"/>
    <property type="match status" value="1"/>
</dbReference>
<keyword evidence="3" id="KW-0328">Glycosyltransferase</keyword>
<dbReference type="AlphaFoldDB" id="A0A0D5XTK1"/>
<accession>A0A0D5XTK1</accession>
<organism evidence="3 4">
    <name type="scientific">Pseudomonas chlororaphis</name>
    <dbReference type="NCBI Taxonomy" id="587753"/>
    <lineage>
        <taxon>Bacteria</taxon>
        <taxon>Pseudomonadati</taxon>
        <taxon>Pseudomonadota</taxon>
        <taxon>Gammaproteobacteria</taxon>
        <taxon>Pseudomonadales</taxon>
        <taxon>Pseudomonadaceae</taxon>
        <taxon>Pseudomonas</taxon>
    </lineage>
</organism>
<protein>
    <submittedName>
        <fullName evidence="3">Amidophosphoribosyltransferase</fullName>
    </submittedName>
</protein>
<dbReference type="Proteomes" id="UP000032748">
    <property type="component" value="Chromosome"/>
</dbReference>
<keyword evidence="3" id="KW-0808">Transferase</keyword>
<evidence type="ECO:0000313" key="3">
    <source>
        <dbReference type="EMBL" id="AKA22019.1"/>
    </source>
</evidence>
<dbReference type="InterPro" id="IPR029057">
    <property type="entry name" value="PRTase-like"/>
</dbReference>
<dbReference type="SUPFAM" id="SSF53271">
    <property type="entry name" value="PRTase-like"/>
    <property type="match status" value="1"/>
</dbReference>
<dbReference type="GO" id="GO:0016757">
    <property type="term" value="F:glycosyltransferase activity"/>
    <property type="evidence" value="ECO:0007669"/>
    <property type="project" value="UniProtKB-KW"/>
</dbReference>
<dbReference type="PANTHER" id="PTHR47505:SF1">
    <property type="entry name" value="DNA UTILIZATION PROTEIN YHGH"/>
    <property type="match status" value="1"/>
</dbReference>
<proteinExistence type="inferred from homology"/>
<dbReference type="CDD" id="cd06223">
    <property type="entry name" value="PRTases_typeI"/>
    <property type="match status" value="1"/>
</dbReference>
<dbReference type="PATRIC" id="fig|587753.10.peg.564"/>
<name>A0A0D5XTK1_9PSED</name>
<reference evidence="3 4" key="1">
    <citation type="journal article" date="2015" name="Mol. Plant Microbe Interact.">
        <title>Comparative Genomic Analysis of Pseudomonas chlororaphis PCL1606 Reveals New Insight into Antifungal Compounds Involved in Biocontrol.</title>
        <authorList>
            <person name="Calderon C.E."/>
            <person name="Ramos C."/>
            <person name="de Vicente A."/>
            <person name="Cazorla F.M."/>
        </authorList>
    </citation>
    <scope>NUCLEOTIDE SEQUENCE [LARGE SCALE GENOMIC DNA]</scope>
    <source>
        <strain evidence="3 4">PCL1606</strain>
    </source>
</reference>
<gene>
    <name evidence="3" type="ORF">PCL1606_05640</name>
</gene>
<feature type="domain" description="Double zinc ribbon" evidence="2">
    <location>
        <begin position="19"/>
        <end position="67"/>
    </location>
</feature>
<dbReference type="InterPro" id="IPR000836">
    <property type="entry name" value="PRTase_dom"/>
</dbReference>